<dbReference type="RefSeq" id="XP_055886769.1">
    <property type="nucleotide sequence ID" value="XM_056030794.1"/>
</dbReference>
<evidence type="ECO:0000313" key="8">
    <source>
        <dbReference type="RefSeq" id="XP_055886769.1"/>
    </source>
</evidence>
<dbReference type="InterPro" id="IPR002018">
    <property type="entry name" value="CarbesteraseB"/>
</dbReference>
<sequence>MSPTSAFLVIGVALAARVTDGQILKALDDVLTNTTYGTVKGLARVSAAGTVLSFLAIPYAKPPTGSRRFARPEKADPWSGVRDTRQLGTICPQYRASHYQMSEDCLTLNVYTPSTDGQLPVMVWIHGGSFLTGSGTSFNGTELAHKGVVVVTVNYRLDALGFLSTQDEVAPGNFALLDQLLALEWVKQNIGSFGGDPNQVTIFGESAGAGCVSLLLLSPLAAGLFHRAIIESGSSLSPWVVNYPTSRLTPKYIAGQVGAKVNCKLDNSTQFLDCMRNVSTADLLKASWDFRRAINLDVSFAPVVETTFRVIPERPLKMLKCNQFNHVDTIRGYNTDEALFVLGSPSGIDRDEFRRRISRVVSPFNLANKDQILSEFESLYLGNTTDPDVIVRQALTALSDYTFIAPTIIESTWASEAAPEKKCFLYEFEYRMSVSDTPMWIHAVHGDEVPFVFDAFEDPDQWPVDRGHTADDDMISQEIMNIWTNFAKTGSPLNQTTTSISWQPFSQTQQQVLKIDKVTTTIAQSKQTAVDFYQKILSLIDISFNCDIVG</sequence>
<name>A0A9W3AHZ4_BIOGL</name>
<dbReference type="AlphaFoldDB" id="A0A9W3AHZ4"/>
<accession>A0A9W3AHZ4</accession>
<dbReference type="Proteomes" id="UP001165740">
    <property type="component" value="Chromosome 5"/>
</dbReference>
<dbReference type="InterPro" id="IPR002168">
    <property type="entry name" value="Lipase_GDXG_HIS_AS"/>
</dbReference>
<organism evidence="7 8">
    <name type="scientific">Biomphalaria glabrata</name>
    <name type="common">Bloodfluke planorb</name>
    <name type="synonym">Freshwater snail</name>
    <dbReference type="NCBI Taxonomy" id="6526"/>
    <lineage>
        <taxon>Eukaryota</taxon>
        <taxon>Metazoa</taxon>
        <taxon>Spiralia</taxon>
        <taxon>Lophotrochozoa</taxon>
        <taxon>Mollusca</taxon>
        <taxon>Gastropoda</taxon>
        <taxon>Heterobranchia</taxon>
        <taxon>Euthyneura</taxon>
        <taxon>Panpulmonata</taxon>
        <taxon>Hygrophila</taxon>
        <taxon>Lymnaeoidea</taxon>
        <taxon>Planorbidae</taxon>
        <taxon>Biomphalaria</taxon>
    </lineage>
</organism>
<keyword evidence="3 5" id="KW-0732">Signal</keyword>
<dbReference type="Gene3D" id="3.40.50.1820">
    <property type="entry name" value="alpha/beta hydrolase"/>
    <property type="match status" value="1"/>
</dbReference>
<dbReference type="Pfam" id="PF00135">
    <property type="entry name" value="COesterase"/>
    <property type="match status" value="1"/>
</dbReference>
<comment type="similarity">
    <text evidence="1 5">Belongs to the type-B carboxylesterase/lipase family.</text>
</comment>
<dbReference type="OrthoDB" id="408631at2759"/>
<dbReference type="PROSITE" id="PS00941">
    <property type="entry name" value="CARBOXYLESTERASE_B_2"/>
    <property type="match status" value="1"/>
</dbReference>
<proteinExistence type="inferred from homology"/>
<evidence type="ECO:0000256" key="1">
    <source>
        <dbReference type="ARBA" id="ARBA00005964"/>
    </source>
</evidence>
<dbReference type="SUPFAM" id="SSF53474">
    <property type="entry name" value="alpha/beta-Hydrolases"/>
    <property type="match status" value="1"/>
</dbReference>
<keyword evidence="4 5" id="KW-0378">Hydrolase</keyword>
<comment type="similarity">
    <text evidence="2">Belongs to the 'GDXG' lipolytic enzyme family.</text>
</comment>
<dbReference type="GO" id="GO:0016787">
    <property type="term" value="F:hydrolase activity"/>
    <property type="evidence" value="ECO:0007669"/>
    <property type="project" value="UniProtKB-KW"/>
</dbReference>
<evidence type="ECO:0000256" key="5">
    <source>
        <dbReference type="RuleBase" id="RU361235"/>
    </source>
</evidence>
<evidence type="ECO:0000259" key="6">
    <source>
        <dbReference type="Pfam" id="PF00135"/>
    </source>
</evidence>
<feature type="chain" id="PRO_5041012896" description="Carboxylic ester hydrolase" evidence="5">
    <location>
        <begin position="22"/>
        <end position="550"/>
    </location>
</feature>
<dbReference type="GeneID" id="106065807"/>
<reference evidence="8" key="1">
    <citation type="submission" date="2025-08" db="UniProtKB">
        <authorList>
            <consortium name="RefSeq"/>
        </authorList>
    </citation>
    <scope>IDENTIFICATION</scope>
</reference>
<dbReference type="PROSITE" id="PS00122">
    <property type="entry name" value="CARBOXYLESTERASE_B_1"/>
    <property type="match status" value="1"/>
</dbReference>
<dbReference type="PANTHER" id="PTHR43903">
    <property type="entry name" value="NEUROLIGIN"/>
    <property type="match status" value="1"/>
</dbReference>
<feature type="domain" description="Carboxylesterase type B" evidence="6">
    <location>
        <begin position="32"/>
        <end position="530"/>
    </location>
</feature>
<evidence type="ECO:0000256" key="2">
    <source>
        <dbReference type="ARBA" id="ARBA00010515"/>
    </source>
</evidence>
<dbReference type="InterPro" id="IPR019826">
    <property type="entry name" value="Carboxylesterase_B_AS"/>
</dbReference>
<dbReference type="InterPro" id="IPR029058">
    <property type="entry name" value="AB_hydrolase_fold"/>
</dbReference>
<evidence type="ECO:0000256" key="4">
    <source>
        <dbReference type="ARBA" id="ARBA00022801"/>
    </source>
</evidence>
<keyword evidence="7" id="KW-1185">Reference proteome</keyword>
<dbReference type="OMA" id="QYEHESE"/>
<evidence type="ECO:0000313" key="7">
    <source>
        <dbReference type="Proteomes" id="UP001165740"/>
    </source>
</evidence>
<dbReference type="InterPro" id="IPR051093">
    <property type="entry name" value="Neuroligin/BSAL"/>
</dbReference>
<gene>
    <name evidence="8" type="primary">LOC106065807</name>
</gene>
<feature type="signal peptide" evidence="5">
    <location>
        <begin position="1"/>
        <end position="21"/>
    </location>
</feature>
<dbReference type="InterPro" id="IPR019819">
    <property type="entry name" value="Carboxylesterase_B_CS"/>
</dbReference>
<dbReference type="EC" id="3.1.1.-" evidence="5"/>
<dbReference type="PROSITE" id="PS01173">
    <property type="entry name" value="LIPASE_GDXG_HIS"/>
    <property type="match status" value="1"/>
</dbReference>
<evidence type="ECO:0000256" key="3">
    <source>
        <dbReference type="ARBA" id="ARBA00022729"/>
    </source>
</evidence>
<protein>
    <recommendedName>
        <fullName evidence="5">Carboxylic ester hydrolase</fullName>
        <ecNumber evidence="5">3.1.1.-</ecNumber>
    </recommendedName>
</protein>